<name>A0A5B7F2X5_PORTR</name>
<evidence type="ECO:0000313" key="2">
    <source>
        <dbReference type="Proteomes" id="UP000324222"/>
    </source>
</evidence>
<organism evidence="1 2">
    <name type="scientific">Portunus trituberculatus</name>
    <name type="common">Swimming crab</name>
    <name type="synonym">Neptunus trituberculatus</name>
    <dbReference type="NCBI Taxonomy" id="210409"/>
    <lineage>
        <taxon>Eukaryota</taxon>
        <taxon>Metazoa</taxon>
        <taxon>Ecdysozoa</taxon>
        <taxon>Arthropoda</taxon>
        <taxon>Crustacea</taxon>
        <taxon>Multicrustacea</taxon>
        <taxon>Malacostraca</taxon>
        <taxon>Eumalacostraca</taxon>
        <taxon>Eucarida</taxon>
        <taxon>Decapoda</taxon>
        <taxon>Pleocyemata</taxon>
        <taxon>Brachyura</taxon>
        <taxon>Eubrachyura</taxon>
        <taxon>Portunoidea</taxon>
        <taxon>Portunidae</taxon>
        <taxon>Portuninae</taxon>
        <taxon>Portunus</taxon>
    </lineage>
</organism>
<protein>
    <submittedName>
        <fullName evidence="1">Uncharacterized protein</fullName>
    </submittedName>
</protein>
<gene>
    <name evidence="1" type="ORF">E2C01_033045</name>
</gene>
<reference evidence="1 2" key="1">
    <citation type="submission" date="2019-05" db="EMBL/GenBank/DDBJ databases">
        <title>Another draft genome of Portunus trituberculatus and its Hox gene families provides insights of decapod evolution.</title>
        <authorList>
            <person name="Jeong J.-H."/>
            <person name="Song I."/>
            <person name="Kim S."/>
            <person name="Choi T."/>
            <person name="Kim D."/>
            <person name="Ryu S."/>
            <person name="Kim W."/>
        </authorList>
    </citation>
    <scope>NUCLEOTIDE SEQUENCE [LARGE SCALE GENOMIC DNA]</scope>
    <source>
        <tissue evidence="1">Muscle</tissue>
    </source>
</reference>
<dbReference type="Proteomes" id="UP000324222">
    <property type="component" value="Unassembled WGS sequence"/>
</dbReference>
<dbReference type="AlphaFoldDB" id="A0A5B7F2X5"/>
<keyword evidence="2" id="KW-1185">Reference proteome</keyword>
<sequence length="87" mass="9127">MCQELCHLRGKASVTQVSLESPSCQLKPGETAVEPVGVGLSQEVVVPATSEQPGSNLVTVPPSVHGCHFAAGGCSDVKESWIQLQER</sequence>
<dbReference type="EMBL" id="VSRR010004384">
    <property type="protein sequence ID" value="MPC39508.1"/>
    <property type="molecule type" value="Genomic_DNA"/>
</dbReference>
<accession>A0A5B7F2X5</accession>
<proteinExistence type="predicted"/>
<comment type="caution">
    <text evidence="1">The sequence shown here is derived from an EMBL/GenBank/DDBJ whole genome shotgun (WGS) entry which is preliminary data.</text>
</comment>
<evidence type="ECO:0000313" key="1">
    <source>
        <dbReference type="EMBL" id="MPC39508.1"/>
    </source>
</evidence>